<evidence type="ECO:0000313" key="3">
    <source>
        <dbReference type="Proteomes" id="UP000027059"/>
    </source>
</evidence>
<name>A0A059XTE4_9BACT</name>
<dbReference type="HOGENOM" id="CLU_2523489_0_0_0"/>
<evidence type="ECO:0000256" key="1">
    <source>
        <dbReference type="SAM" id="MobiDB-lite"/>
    </source>
</evidence>
<dbReference type="Proteomes" id="UP000027059">
    <property type="component" value="Chromosome"/>
</dbReference>
<dbReference type="KEGG" id="lfp:Y981_09505"/>
<evidence type="ECO:0000313" key="2">
    <source>
        <dbReference type="EMBL" id="AIA31884.1"/>
    </source>
</evidence>
<keyword evidence="3" id="KW-1185">Reference proteome</keyword>
<feature type="compositionally biased region" description="Low complexity" evidence="1">
    <location>
        <begin position="56"/>
        <end position="67"/>
    </location>
</feature>
<gene>
    <name evidence="2" type="ORF">Y981_09505</name>
</gene>
<feature type="compositionally biased region" description="Basic residues" evidence="1">
    <location>
        <begin position="30"/>
        <end position="42"/>
    </location>
</feature>
<organism evidence="2 3">
    <name type="scientific">Leptospirillum ferriphilum YSK</name>
    <dbReference type="NCBI Taxonomy" id="1441628"/>
    <lineage>
        <taxon>Bacteria</taxon>
        <taxon>Pseudomonadati</taxon>
        <taxon>Nitrospirota</taxon>
        <taxon>Nitrospiria</taxon>
        <taxon>Nitrospirales</taxon>
        <taxon>Nitrospiraceae</taxon>
        <taxon>Leptospirillum</taxon>
    </lineage>
</organism>
<dbReference type="EMBL" id="CP007243">
    <property type="protein sequence ID" value="AIA31884.1"/>
    <property type="molecule type" value="Genomic_DNA"/>
</dbReference>
<reference evidence="2 3" key="2">
    <citation type="journal article" date="2015" name="Biomed. Res. Int.">
        <title>Effects of Arsenite Resistance on the Growth and Functional Gene Expression of Leptospirillum ferriphilum and Acidithiobacillus thiooxidans in Pure Culture and Coculture.</title>
        <authorList>
            <person name="Jiang H."/>
            <person name="Liang Y."/>
            <person name="Yin H."/>
            <person name="Xiao Y."/>
            <person name="Guo X."/>
            <person name="Xu Y."/>
            <person name="Hu Q."/>
            <person name="Liu H."/>
            <person name="Liu X."/>
        </authorList>
    </citation>
    <scope>NUCLEOTIDE SEQUENCE [LARGE SCALE GENOMIC DNA]</scope>
    <source>
        <strain evidence="2 3">YSK</strain>
    </source>
</reference>
<reference evidence="3" key="1">
    <citation type="submission" date="2014-02" db="EMBL/GenBank/DDBJ databases">
        <title>Complete genome sequence and comparative genomic analysis of the nitrogen-fixing bacterium Leptospirillum ferriphilum YSK.</title>
        <authorList>
            <person name="Guo X."/>
            <person name="Yin H."/>
            <person name="Liang Y."/>
            <person name="Hu Q."/>
            <person name="Ma L."/>
            <person name="Xiao Y."/>
            <person name="Zhang X."/>
            <person name="Qiu G."/>
            <person name="Liu X."/>
        </authorList>
    </citation>
    <scope>NUCLEOTIDE SEQUENCE [LARGE SCALE GENOMIC DNA]</scope>
    <source>
        <strain evidence="3">YSK</strain>
    </source>
</reference>
<sequence>MRDPVLDVHGQPVVDRAFRPGPGLEEPKTVRSKAVRVARRPGHSGERENKSVVPVAALIATGTTAGGQRENPGLTLGDSENEAS</sequence>
<dbReference type="AlphaFoldDB" id="A0A059XTE4"/>
<feature type="region of interest" description="Disordered" evidence="1">
    <location>
        <begin position="1"/>
        <end position="84"/>
    </location>
</feature>
<proteinExistence type="predicted"/>
<protein>
    <submittedName>
        <fullName evidence="2">Uncharacterized protein</fullName>
    </submittedName>
</protein>
<accession>A0A059XTE4</accession>